<keyword evidence="2" id="KW-1185">Reference proteome</keyword>
<proteinExistence type="predicted"/>
<evidence type="ECO:0000313" key="1">
    <source>
        <dbReference type="EMBL" id="GBR12793.1"/>
    </source>
</evidence>
<protein>
    <recommendedName>
        <fullName evidence="3">DUF2622 domain-containing protein</fullName>
    </recommendedName>
</protein>
<sequence length="99" mass="10894">MTTFIVRIELHNAFGSDYTNLHHAMSSEGFSNTIHGDDGKTYKLPTAQYSATTDSTLNTVYDAAKRASQKTINQSNTSNRFSILASNTNGNMWIGLDTI</sequence>
<gene>
    <name evidence="1" type="ORF">AA0228_1826</name>
</gene>
<reference evidence="1" key="1">
    <citation type="submission" date="2013-04" db="EMBL/GenBank/DDBJ databases">
        <title>The genome sequencing project of 58 acetic acid bacteria.</title>
        <authorList>
            <person name="Okamoto-Kainuma A."/>
            <person name="Ishikawa M."/>
            <person name="Umino S."/>
            <person name="Koizumi Y."/>
            <person name="Shiwa Y."/>
            <person name="Yoshikawa H."/>
            <person name="Matsutani M."/>
            <person name="Matsushita K."/>
        </authorList>
    </citation>
    <scope>NUCLEOTIDE SEQUENCE</scope>
    <source>
        <strain evidence="1">NRIC 0228</strain>
    </source>
</reference>
<accession>A0ABQ0QC91</accession>
<dbReference type="RefSeq" id="WP_099181656.1">
    <property type="nucleotide sequence ID" value="NZ_BAQW01000006.1"/>
</dbReference>
<dbReference type="Proteomes" id="UP001061070">
    <property type="component" value="Unassembled WGS sequence"/>
</dbReference>
<organism evidence="1 2">
    <name type="scientific">Gluconobacter frateurii NRIC 0228</name>
    <dbReference type="NCBI Taxonomy" id="1307946"/>
    <lineage>
        <taxon>Bacteria</taxon>
        <taxon>Pseudomonadati</taxon>
        <taxon>Pseudomonadota</taxon>
        <taxon>Alphaproteobacteria</taxon>
        <taxon>Acetobacterales</taxon>
        <taxon>Acetobacteraceae</taxon>
        <taxon>Gluconobacter</taxon>
    </lineage>
</organism>
<evidence type="ECO:0008006" key="3">
    <source>
        <dbReference type="Google" id="ProtNLM"/>
    </source>
</evidence>
<comment type="caution">
    <text evidence="1">The sequence shown here is derived from an EMBL/GenBank/DDBJ whole genome shotgun (WGS) entry which is preliminary data.</text>
</comment>
<dbReference type="EMBL" id="BAQW01000006">
    <property type="protein sequence ID" value="GBR12793.1"/>
    <property type="molecule type" value="Genomic_DNA"/>
</dbReference>
<dbReference type="InterPro" id="IPR038241">
    <property type="entry name" value="GhoS_sf"/>
</dbReference>
<name>A0ABQ0QC91_9PROT</name>
<dbReference type="Gene3D" id="3.30.70.2360">
    <property type="match status" value="1"/>
</dbReference>
<evidence type="ECO:0000313" key="2">
    <source>
        <dbReference type="Proteomes" id="UP001061070"/>
    </source>
</evidence>